<dbReference type="Gene3D" id="1.10.3210.10">
    <property type="entry name" value="Hypothetical protein af1432"/>
    <property type="match status" value="1"/>
</dbReference>
<dbReference type="EMBL" id="LAZR01027779">
    <property type="protein sequence ID" value="KKL64643.1"/>
    <property type="molecule type" value="Genomic_DNA"/>
</dbReference>
<dbReference type="InterPro" id="IPR006675">
    <property type="entry name" value="HDIG_dom"/>
</dbReference>
<gene>
    <name evidence="4" type="ORF">LCGC14_2162920</name>
</gene>
<comment type="caution">
    <text evidence="4">The sequence shown here is derived from an EMBL/GenBank/DDBJ whole genome shotgun (WGS) entry which is preliminary data.</text>
</comment>
<proteinExistence type="predicted"/>
<feature type="transmembrane region" description="Helical" evidence="2">
    <location>
        <begin position="205"/>
        <end position="224"/>
    </location>
</feature>
<dbReference type="PROSITE" id="PS51832">
    <property type="entry name" value="HD_GYP"/>
    <property type="match status" value="1"/>
</dbReference>
<dbReference type="InterPro" id="IPR052020">
    <property type="entry name" value="Cyclic_di-GMP/3'3'-cGAMP_PDE"/>
</dbReference>
<feature type="domain" description="HD-GYP" evidence="3">
    <location>
        <begin position="245"/>
        <end position="440"/>
    </location>
</feature>
<keyword evidence="2" id="KW-0812">Transmembrane</keyword>
<sequence>MGKIAMHKGDAEAPPQRRKPTFLLEFTVVFGFLALLLTVFTGFFVGSYLGNDVKQTAIKDVVTEVTEVTSKEAASRLQGQDLSAPLAGAALEEFDRFVQESVLSSRTVRVTLWNRDGTVVYSSLPVIEGSTFRLGRSVEEALSGETTAFVNRADGDEQRGVESSPVIQVFVPLRLSAGDDIAGVLEVYRDYRPIAAQITSIQRSVYIGTAATLVFLYLLLHVLVRRRSNLIRQQQRALESQAQELKSSYESIVAVLCAALDLRDNVTYGHAQRVSQLASVVAWQMGLRKEEVRRIEKAAILHDIGKIGVADGVLSKPGALDEGEWEEMKRHPELGYQILLGIDFLKEAAQIVHAHHERQDGSGYPRGLKDDEIPLGARIFAVVDAYDAMTSQRPYRKAITHREAVEQIIRNSGSQFDPQVVRAFLEAEKRGLLEAGPGGGDRELGSTAVEAHARTSSPAGD</sequence>
<protein>
    <recommendedName>
        <fullName evidence="3">HD-GYP domain-containing protein</fullName>
    </recommendedName>
</protein>
<dbReference type="Pfam" id="PF13487">
    <property type="entry name" value="HD_5"/>
    <property type="match status" value="1"/>
</dbReference>
<name>A0A0F9DS46_9ZZZZ</name>
<reference evidence="4" key="1">
    <citation type="journal article" date="2015" name="Nature">
        <title>Complex archaea that bridge the gap between prokaryotes and eukaryotes.</title>
        <authorList>
            <person name="Spang A."/>
            <person name="Saw J.H."/>
            <person name="Jorgensen S.L."/>
            <person name="Zaremba-Niedzwiedzka K."/>
            <person name="Martijn J."/>
            <person name="Lind A.E."/>
            <person name="van Eijk R."/>
            <person name="Schleper C."/>
            <person name="Guy L."/>
            <person name="Ettema T.J."/>
        </authorList>
    </citation>
    <scope>NUCLEOTIDE SEQUENCE</scope>
</reference>
<accession>A0A0F9DS46</accession>
<dbReference type="PANTHER" id="PTHR45228">
    <property type="entry name" value="CYCLIC DI-GMP PHOSPHODIESTERASE TM_0186-RELATED"/>
    <property type="match status" value="1"/>
</dbReference>
<dbReference type="InterPro" id="IPR003607">
    <property type="entry name" value="HD/PDEase_dom"/>
</dbReference>
<dbReference type="AlphaFoldDB" id="A0A0F9DS46"/>
<dbReference type="CDD" id="cd00077">
    <property type="entry name" value="HDc"/>
    <property type="match status" value="1"/>
</dbReference>
<dbReference type="SUPFAM" id="SSF109604">
    <property type="entry name" value="HD-domain/PDEase-like"/>
    <property type="match status" value="1"/>
</dbReference>
<organism evidence="4">
    <name type="scientific">marine sediment metagenome</name>
    <dbReference type="NCBI Taxonomy" id="412755"/>
    <lineage>
        <taxon>unclassified sequences</taxon>
        <taxon>metagenomes</taxon>
        <taxon>ecological metagenomes</taxon>
    </lineage>
</organism>
<feature type="region of interest" description="Disordered" evidence="1">
    <location>
        <begin position="433"/>
        <end position="461"/>
    </location>
</feature>
<feature type="transmembrane region" description="Helical" evidence="2">
    <location>
        <begin position="21"/>
        <end position="49"/>
    </location>
</feature>
<dbReference type="NCBIfam" id="TIGR00277">
    <property type="entry name" value="HDIG"/>
    <property type="match status" value="1"/>
</dbReference>
<dbReference type="InterPro" id="IPR037522">
    <property type="entry name" value="HD_GYP_dom"/>
</dbReference>
<dbReference type="SMART" id="SM00471">
    <property type="entry name" value="HDc"/>
    <property type="match status" value="1"/>
</dbReference>
<keyword evidence="2" id="KW-0472">Membrane</keyword>
<evidence type="ECO:0000259" key="3">
    <source>
        <dbReference type="PROSITE" id="PS51832"/>
    </source>
</evidence>
<evidence type="ECO:0000256" key="2">
    <source>
        <dbReference type="SAM" id="Phobius"/>
    </source>
</evidence>
<evidence type="ECO:0000313" key="4">
    <source>
        <dbReference type="EMBL" id="KKL64643.1"/>
    </source>
</evidence>
<dbReference type="PANTHER" id="PTHR45228:SF5">
    <property type="entry name" value="CYCLIC DI-GMP PHOSPHODIESTERASE VC_1348-RELATED"/>
    <property type="match status" value="1"/>
</dbReference>
<evidence type="ECO:0000256" key="1">
    <source>
        <dbReference type="SAM" id="MobiDB-lite"/>
    </source>
</evidence>
<keyword evidence="2" id="KW-1133">Transmembrane helix</keyword>